<keyword evidence="1" id="KW-0472">Membrane</keyword>
<name>A0A7W5YA61_9ACTN</name>
<keyword evidence="1" id="KW-0812">Transmembrane</keyword>
<keyword evidence="3" id="KW-1185">Reference proteome</keyword>
<dbReference type="GeneID" id="95392632"/>
<feature type="transmembrane region" description="Helical" evidence="1">
    <location>
        <begin position="270"/>
        <end position="289"/>
    </location>
</feature>
<feature type="transmembrane region" description="Helical" evidence="1">
    <location>
        <begin position="119"/>
        <end position="137"/>
    </location>
</feature>
<feature type="transmembrane region" description="Helical" evidence="1">
    <location>
        <begin position="67"/>
        <end position="88"/>
    </location>
</feature>
<feature type="transmembrane region" description="Helical" evidence="1">
    <location>
        <begin position="190"/>
        <end position="210"/>
    </location>
</feature>
<dbReference type="Proteomes" id="UP000579945">
    <property type="component" value="Unassembled WGS sequence"/>
</dbReference>
<evidence type="ECO:0000313" key="2">
    <source>
        <dbReference type="EMBL" id="MBB3730488.1"/>
    </source>
</evidence>
<evidence type="ECO:0000313" key="3">
    <source>
        <dbReference type="Proteomes" id="UP000579945"/>
    </source>
</evidence>
<evidence type="ECO:0000256" key="1">
    <source>
        <dbReference type="SAM" id="Phobius"/>
    </source>
</evidence>
<accession>A0A7W5YA61</accession>
<reference evidence="2 3" key="1">
    <citation type="submission" date="2020-08" db="EMBL/GenBank/DDBJ databases">
        <title>Sequencing the genomes of 1000 actinobacteria strains.</title>
        <authorList>
            <person name="Klenk H.-P."/>
        </authorList>
    </citation>
    <scope>NUCLEOTIDE SEQUENCE [LARGE SCALE GENOMIC DNA]</scope>
    <source>
        <strain evidence="2 3">DSM 44320</strain>
    </source>
</reference>
<dbReference type="EMBL" id="JACIBV010000001">
    <property type="protein sequence ID" value="MBB3730488.1"/>
    <property type="molecule type" value="Genomic_DNA"/>
</dbReference>
<comment type="caution">
    <text evidence="2">The sequence shown here is derived from an EMBL/GenBank/DDBJ whole genome shotgun (WGS) entry which is preliminary data.</text>
</comment>
<keyword evidence="1" id="KW-1133">Transmembrane helix</keyword>
<dbReference type="AlphaFoldDB" id="A0A7W5YA61"/>
<feature type="transmembrane region" description="Helical" evidence="1">
    <location>
        <begin position="157"/>
        <end position="178"/>
    </location>
</feature>
<gene>
    <name evidence="2" type="ORF">FHR33_006348</name>
</gene>
<dbReference type="RefSeq" id="WP_183655245.1">
    <property type="nucleotide sequence ID" value="NZ_BAAAXX010000160.1"/>
</dbReference>
<feature type="transmembrane region" description="Helical" evidence="1">
    <location>
        <begin position="94"/>
        <end position="112"/>
    </location>
</feature>
<sequence>MTSLERRYRWLLRAYPCGYRADYGDELLDVLMDNAKPGQALPPLREAVALVVGGLRTRIITAAQGPAWVDGLHLAVVALTLVNLAVLIPYATSVPLWLGLSAVSLLLVLRGLPRLALPFAGLVAFKITGITMGQPWLDATLLPVFPDGLWQGPALYGNGGPVAPLTANLLIVLGLVILATRGERPKSRSWWWLAAVPLVAGADPAGLDIVAGSPMAMTRVFLEVALLSVAAYAGHLTADPRWAIAAGAYLLPASAVLAENHQFLQRQDLAHWGLLIVLTALAAAVPFRARRRILL</sequence>
<proteinExistence type="predicted"/>
<organism evidence="2 3">
    <name type="scientific">Nonomuraea dietziae</name>
    <dbReference type="NCBI Taxonomy" id="65515"/>
    <lineage>
        <taxon>Bacteria</taxon>
        <taxon>Bacillati</taxon>
        <taxon>Actinomycetota</taxon>
        <taxon>Actinomycetes</taxon>
        <taxon>Streptosporangiales</taxon>
        <taxon>Streptosporangiaceae</taxon>
        <taxon>Nonomuraea</taxon>
    </lineage>
</organism>
<protein>
    <submittedName>
        <fullName evidence="2">Uncharacterized protein</fullName>
    </submittedName>
</protein>